<feature type="transmembrane region" description="Helical" evidence="6">
    <location>
        <begin position="361"/>
        <end position="380"/>
    </location>
</feature>
<feature type="transmembrane region" description="Helical" evidence="6">
    <location>
        <begin position="400"/>
        <end position="420"/>
    </location>
</feature>
<keyword evidence="8" id="KW-1185">Reference proteome</keyword>
<keyword evidence="4 6" id="KW-0472">Membrane</keyword>
<dbReference type="GO" id="GO:0005783">
    <property type="term" value="C:endoplasmic reticulum"/>
    <property type="evidence" value="ECO:0007669"/>
    <property type="project" value="TreeGrafter"/>
</dbReference>
<dbReference type="InParanoid" id="G8YN11"/>
<feature type="transmembrane region" description="Helical" evidence="6">
    <location>
        <begin position="91"/>
        <end position="112"/>
    </location>
</feature>
<dbReference type="PANTHER" id="PTHR31794">
    <property type="entry name" value="AUXIN EFFLUX TRANSPORTER FAMILY PROTEIN (EUROFUNG)"/>
    <property type="match status" value="1"/>
</dbReference>
<evidence type="ECO:0000256" key="4">
    <source>
        <dbReference type="ARBA" id="ARBA00023136"/>
    </source>
</evidence>
<dbReference type="InterPro" id="IPR004776">
    <property type="entry name" value="Mem_transp_PIN-like"/>
</dbReference>
<dbReference type="FunCoup" id="G8YN11">
    <property type="interactions" value="451"/>
</dbReference>
<reference evidence="7 8" key="1">
    <citation type="journal article" date="2012" name="G3 (Bethesda)">
        <title>Pichia sorbitophila, an interspecies yeast hybrid reveals early steps of genome resolution following polyploidization.</title>
        <authorList>
            <person name="Leh Louis V."/>
            <person name="Despons L."/>
            <person name="Friedrich A."/>
            <person name="Martin T."/>
            <person name="Durrens P."/>
            <person name="Casaregola S."/>
            <person name="Neuveglise C."/>
            <person name="Fairhead C."/>
            <person name="Marck C."/>
            <person name="Cruz J.A."/>
            <person name="Straub M.L."/>
            <person name="Kugler V."/>
            <person name="Sacerdot C."/>
            <person name="Uzunov Z."/>
            <person name="Thierry A."/>
            <person name="Weiss S."/>
            <person name="Bleykasten C."/>
            <person name="De Montigny J."/>
            <person name="Jacques N."/>
            <person name="Jung P."/>
            <person name="Lemaire M."/>
            <person name="Mallet S."/>
            <person name="Morel G."/>
            <person name="Richard G.F."/>
            <person name="Sarkar A."/>
            <person name="Savel G."/>
            <person name="Schacherer J."/>
            <person name="Seret M.L."/>
            <person name="Talla E."/>
            <person name="Samson G."/>
            <person name="Jubin C."/>
            <person name="Poulain J."/>
            <person name="Vacherie B."/>
            <person name="Barbe V."/>
            <person name="Pelletier E."/>
            <person name="Sherman D.J."/>
            <person name="Westhof E."/>
            <person name="Weissenbach J."/>
            <person name="Baret P.V."/>
            <person name="Wincker P."/>
            <person name="Gaillardin C."/>
            <person name="Dujon B."/>
            <person name="Souciet J.L."/>
        </authorList>
    </citation>
    <scope>NUCLEOTIDE SEQUENCE [LARGE SCALE GENOMIC DNA]</scope>
    <source>
        <strain evidence="8">ATCC MYA-4447 / BCRC 22081 / CBS 7064 / NBRC 10061 / NRRL Y-12695</strain>
    </source>
</reference>
<evidence type="ECO:0000256" key="1">
    <source>
        <dbReference type="ARBA" id="ARBA00004141"/>
    </source>
</evidence>
<evidence type="ECO:0000256" key="3">
    <source>
        <dbReference type="ARBA" id="ARBA00022989"/>
    </source>
</evidence>
<dbReference type="OrthoDB" id="2499604at2759"/>
<sequence length="489" mass="54164">MIRGLVDNSAFKRELSNSNELGFTDITYITFEAVTQVVLICFTGFVAAHSGLLKVEGQKIISQLNVDLFTPCLVFTKLASSLSFKKMLDVIVIPIFYAMSTGISYICSRVTSSMFELNESESDFVTAMAVFGNSNSLPVSLTLSLAYTMPGLLWEDEPDDTPDKVASRGILYLLIFQQLGQILRWSWGYNKLLRKRSSTELNHYPNRIALTDGGDDYETAGLLSDSSRPSSREIDRESSSEFAENSDDTFRGEQNYPVGEVSYASQSLDAFQEARLGYEPQVKNNWALTTKICGGAARSLNRFANTRIVRNVLNFMNPPLYAMLVSITVASVPALQDMFFGDKKTFVRNTLTSAVEQLGSVSIPLILVVLGSNLAPSASIPPPSRHYARIIISSLLSRMILPSLIILPIVALCVKFVKISILDDPIFLIVAFILTISPPAIQLSQIIQINNIYQKEMSGVLFWSYVILTLPTTIFIVTASLEVLKWADK</sequence>
<evidence type="ECO:0000256" key="2">
    <source>
        <dbReference type="ARBA" id="ARBA00022692"/>
    </source>
</evidence>
<protein>
    <submittedName>
        <fullName evidence="7">Piso0_001386 protein</fullName>
    </submittedName>
</protein>
<comment type="subcellular location">
    <subcellularLocation>
        <location evidence="1">Membrane</location>
        <topology evidence="1">Multi-pass membrane protein</topology>
    </subcellularLocation>
</comment>
<evidence type="ECO:0000313" key="7">
    <source>
        <dbReference type="EMBL" id="CCE79329.1"/>
    </source>
</evidence>
<feature type="transmembrane region" description="Helical" evidence="6">
    <location>
        <begin position="26"/>
        <end position="48"/>
    </location>
</feature>
<keyword evidence="2 6" id="KW-0812">Transmembrane</keyword>
<accession>G8YN11</accession>
<dbReference type="AlphaFoldDB" id="G8YN11"/>
<feature type="transmembrane region" description="Helical" evidence="6">
    <location>
        <begin position="426"/>
        <end position="447"/>
    </location>
</feature>
<dbReference type="Proteomes" id="UP000005222">
    <property type="component" value="Chromosome E"/>
</dbReference>
<dbReference type="HOGENOM" id="CLU_026460_2_0_1"/>
<dbReference type="EMBL" id="FO082055">
    <property type="protein sequence ID" value="CCE79329.1"/>
    <property type="molecule type" value="Genomic_DNA"/>
</dbReference>
<evidence type="ECO:0000256" key="5">
    <source>
        <dbReference type="SAM" id="MobiDB-lite"/>
    </source>
</evidence>
<dbReference type="OMA" id="IFVVQTF"/>
<name>G8YN11_PICSO</name>
<dbReference type="PANTHER" id="PTHR31794:SF2">
    <property type="entry name" value="AUXIN EFFLUX TRANSPORTER FAMILY PROTEIN (EUROFUNG)"/>
    <property type="match status" value="1"/>
</dbReference>
<dbReference type="GO" id="GO:0055085">
    <property type="term" value="P:transmembrane transport"/>
    <property type="evidence" value="ECO:0007669"/>
    <property type="project" value="InterPro"/>
</dbReference>
<keyword evidence="3 6" id="KW-1133">Transmembrane helix</keyword>
<feature type="transmembrane region" description="Helical" evidence="6">
    <location>
        <begin position="320"/>
        <end position="341"/>
    </location>
</feature>
<organism evidence="7 8">
    <name type="scientific">Pichia sorbitophila (strain ATCC MYA-4447 / BCRC 22081 / CBS 7064 / NBRC 10061 / NRRL Y-12695)</name>
    <name type="common">Hybrid yeast</name>
    <dbReference type="NCBI Taxonomy" id="559304"/>
    <lineage>
        <taxon>Eukaryota</taxon>
        <taxon>Fungi</taxon>
        <taxon>Dikarya</taxon>
        <taxon>Ascomycota</taxon>
        <taxon>Saccharomycotina</taxon>
        <taxon>Pichiomycetes</taxon>
        <taxon>Debaryomycetaceae</taxon>
        <taxon>Millerozyma</taxon>
    </lineage>
</organism>
<evidence type="ECO:0000256" key="6">
    <source>
        <dbReference type="SAM" id="Phobius"/>
    </source>
</evidence>
<gene>
    <name evidence="7" type="primary">Piso0_001386</name>
    <name evidence="7" type="ORF">GNLVRS01_PISO0E03942g</name>
</gene>
<proteinExistence type="predicted"/>
<evidence type="ECO:0000313" key="8">
    <source>
        <dbReference type="Proteomes" id="UP000005222"/>
    </source>
</evidence>
<dbReference type="STRING" id="559304.G8YN11"/>
<dbReference type="Pfam" id="PF03547">
    <property type="entry name" value="Mem_trans"/>
    <property type="match status" value="1"/>
</dbReference>
<dbReference type="GO" id="GO:0016020">
    <property type="term" value="C:membrane"/>
    <property type="evidence" value="ECO:0007669"/>
    <property type="project" value="UniProtKB-SubCell"/>
</dbReference>
<dbReference type="eggNOG" id="KOG2722">
    <property type="taxonomic scope" value="Eukaryota"/>
</dbReference>
<feature type="compositionally biased region" description="Basic and acidic residues" evidence="5">
    <location>
        <begin position="230"/>
        <end position="239"/>
    </location>
</feature>
<feature type="transmembrane region" description="Helical" evidence="6">
    <location>
        <begin position="459"/>
        <end position="481"/>
    </location>
</feature>
<feature type="region of interest" description="Disordered" evidence="5">
    <location>
        <begin position="219"/>
        <end position="254"/>
    </location>
</feature>